<feature type="compositionally biased region" description="Basic and acidic residues" evidence="1">
    <location>
        <begin position="132"/>
        <end position="147"/>
    </location>
</feature>
<dbReference type="OrthoDB" id="5953030at2759"/>
<proteinExistence type="predicted"/>
<comment type="caution">
    <text evidence="2">The sequence shown here is derived from an EMBL/GenBank/DDBJ whole genome shotgun (WGS) entry which is preliminary data.</text>
</comment>
<dbReference type="PANTHER" id="PTHR33332">
    <property type="entry name" value="REVERSE TRANSCRIPTASE DOMAIN-CONTAINING PROTEIN"/>
    <property type="match status" value="1"/>
</dbReference>
<dbReference type="InterPro" id="IPR043502">
    <property type="entry name" value="DNA/RNA_pol_sf"/>
</dbReference>
<evidence type="ECO:0000313" key="3">
    <source>
        <dbReference type="Proteomes" id="UP001152795"/>
    </source>
</evidence>
<protein>
    <submittedName>
        <fullName evidence="2">Uncharacterized protein</fullName>
    </submittedName>
</protein>
<name>A0A6S7G760_PARCT</name>
<dbReference type="InterPro" id="IPR000477">
    <property type="entry name" value="RT_dom"/>
</dbReference>
<keyword evidence="3" id="KW-1185">Reference proteome</keyword>
<feature type="region of interest" description="Disordered" evidence="1">
    <location>
        <begin position="78"/>
        <end position="155"/>
    </location>
</feature>
<gene>
    <name evidence="2" type="ORF">PACLA_8A012877</name>
</gene>
<dbReference type="EMBL" id="CACRXK020000756">
    <property type="protein sequence ID" value="CAB3984577.1"/>
    <property type="molecule type" value="Genomic_DNA"/>
</dbReference>
<accession>A0A6S7G760</accession>
<dbReference type="PROSITE" id="PS50878">
    <property type="entry name" value="RT_POL"/>
    <property type="match status" value="1"/>
</dbReference>
<evidence type="ECO:0000313" key="2">
    <source>
        <dbReference type="EMBL" id="CAB3984577.1"/>
    </source>
</evidence>
<feature type="compositionally biased region" description="Basic and acidic residues" evidence="1">
    <location>
        <begin position="103"/>
        <end position="120"/>
    </location>
</feature>
<dbReference type="Pfam" id="PF00078">
    <property type="entry name" value="RVT_1"/>
    <property type="match status" value="1"/>
</dbReference>
<sequence>MDDHYRRSHAKTTDVECRVCSKTLIQQNYQAHLKRKHPNEDCNDLRPKDQRTLFSFFGNPSKKLKDDAKEGDDALLTKSHENNTATDAEFGNIQESDELNENQSDHTEECEAKGDERGKLQPDQLQPQEEMFDQRKYNQAESPKESDGESLESRVSTKKILEQLINKVDELTVEVRRSKKDAAPIPVPGTIDRNDNLTRDLLFQCTSVTEITDKLSEFSFEKERSVVICNVCVKAEQARQIRPAKLVHGVFSYDPEMDEDPLSNPEFNRDVQSEAFRNLKKHLRRHLIGVLHNSNLDDAASAENLKNKEERRERSVGMKIGKTCYYLFKKGRPDTDFPHLLLLQSMNELDVGEINHSEQFPAKFLPYVAEEVEHRLNSFLHNRLEQTGFRPVGKVIADKATFKHRTRQFVSFVTVVPNSTDLIQPIFLDIHVVTAGHTGLAITKSLFDLLNKKDITAEQYQGGSYDGQYHHLSVPELLDGHFGFTGANRKYSDWDPMHIAGTRDVAIRKETQYSWLVQITEDISSLFKAINWGQEFEHFFSVAERLKSDESFEADVFRGFPMFYSETKFANHCAKVYGQLRKDYPALFSTLEETQMHNSGARDAKSRQTAADAAQLKNKIANKMFVLTLSGVCDIYDTFGHGINILQIVSILPHERFDKFNEVCVEKLLQMSKVIESHEKCPLSKDGKRSCLWPKYHGDLQSVLTTGKYRGIPILDDNPEQNRTRRGFFTVLQNQRMDVVATATTRIKKLAERLSEELSVSVFDDQATSLVEQLRPLLDLRRLANKVKLRGSTMIGSLEARTFVKNGKKIASNIIQIPDVELAAQYKEFLRRLEKVTSRIQEKDQPDKYKIMDRFLNEMNLTQLIKSPTRITDATQSLLDVILVSSKSIVYRSGVLLTSISDHLLVYAELKIKSPKQPSQYITARSFKNYVPNYFAADLSDKSDCLLSIFDGDDVNAKLNILNYAIQSTLDVHAPIKTIKIRNRPCPFITQDLRNLMKERDRLHQRFLRTRDIIDWVNYKSYRNNVKRDLKKAENEYNSNEVRQHKDNPGSLWKIVNRLIPSKGKERQIYKGDHKSLANDFNQFFSSVGENAARASSHLADTNNINLRESIESVVITEIDQFKFRAVTCHEVRRVVLSLPLNKSSGPDKINPRIIKDCLPVILGPLTEIINCSLRTSTFPLAWKKAELIPIHKEGDYEVPSNNRPVSLLVVASKVCERLALEQFSCYLTSNNRLSSHQSGNKKLHSTETLNVFITDTILKAMDKQKLSALVLLDLSKAFDSINHQRLLHKLSNVGASKSTVNWFRSYLTDRFQSTRINSTLSDPLPITYGVPQGAILSPLLFCIYLNDLPCASYNGDLESYVDDTKTLLSFPLTEADTGIKNLEEDLHKIASWCCENNLLVNPDKTKFMIIGTRQLMNELDVNISISFMGKILEPVDFAKDLGLLMDSHLSYDKHISNLVSSCLYKLCQINRVKNNFDKGTLTMIITSLVISKLLYCSTVWSNTTCTNIKKLQSIQNFACKIITGSKKYDHVSPLLQNLEWLTVDKLLYFRLMP</sequence>
<organism evidence="2 3">
    <name type="scientific">Paramuricea clavata</name>
    <name type="common">Red gorgonian</name>
    <name type="synonym">Violescent sea-whip</name>
    <dbReference type="NCBI Taxonomy" id="317549"/>
    <lineage>
        <taxon>Eukaryota</taxon>
        <taxon>Metazoa</taxon>
        <taxon>Cnidaria</taxon>
        <taxon>Anthozoa</taxon>
        <taxon>Octocorallia</taxon>
        <taxon>Malacalcyonacea</taxon>
        <taxon>Plexauridae</taxon>
        <taxon>Paramuricea</taxon>
    </lineage>
</organism>
<dbReference type="SUPFAM" id="SSF56672">
    <property type="entry name" value="DNA/RNA polymerases"/>
    <property type="match status" value="1"/>
</dbReference>
<dbReference type="Proteomes" id="UP001152795">
    <property type="component" value="Unassembled WGS sequence"/>
</dbReference>
<reference evidence="2" key="1">
    <citation type="submission" date="2020-04" db="EMBL/GenBank/DDBJ databases">
        <authorList>
            <person name="Alioto T."/>
            <person name="Alioto T."/>
            <person name="Gomez Garrido J."/>
        </authorList>
    </citation>
    <scope>NUCLEOTIDE SEQUENCE</scope>
    <source>
        <strain evidence="2">A484AB</strain>
    </source>
</reference>
<evidence type="ECO:0000256" key="1">
    <source>
        <dbReference type="SAM" id="MobiDB-lite"/>
    </source>
</evidence>
<dbReference type="CDD" id="cd01650">
    <property type="entry name" value="RT_nLTR_like"/>
    <property type="match status" value="1"/>
</dbReference>